<dbReference type="Pfam" id="PF01844">
    <property type="entry name" value="HNH"/>
    <property type="match status" value="1"/>
</dbReference>
<name>A0ABS7WS77_9BACT</name>
<keyword evidence="2" id="KW-0540">Nuclease</keyword>
<dbReference type="RefSeq" id="WP_224323799.1">
    <property type="nucleotide sequence ID" value="NZ_JACGBB010000011.1"/>
</dbReference>
<reference evidence="2 3" key="1">
    <citation type="submission" date="2020-07" db="EMBL/GenBank/DDBJ databases">
        <title>Transfer of Campylobacter canadensis to the novel genus Avispirillum gen. nov., that also includes two novel species recovered from migratory waterfowl: Avispirillum anseris sp. nov. and Avispirillum brantae sp. nov.</title>
        <authorList>
            <person name="Miller W.G."/>
            <person name="Chapman M.H."/>
            <person name="Yee E."/>
            <person name="Inglis G.D."/>
        </authorList>
    </citation>
    <scope>NUCLEOTIDE SEQUENCE [LARGE SCALE GENOMIC DNA]</scope>
    <source>
        <strain evidence="2 3">L283</strain>
    </source>
</reference>
<feature type="domain" description="HNH nuclease" evidence="1">
    <location>
        <begin position="287"/>
        <end position="348"/>
    </location>
</feature>
<dbReference type="InterPro" id="IPR002711">
    <property type="entry name" value="HNH"/>
</dbReference>
<accession>A0ABS7WS77</accession>
<dbReference type="CDD" id="cd00085">
    <property type="entry name" value="HNHc"/>
    <property type="match status" value="1"/>
</dbReference>
<protein>
    <submittedName>
        <fullName evidence="2">HNH endonuclease</fullName>
    </submittedName>
</protein>
<dbReference type="SMART" id="SM00507">
    <property type="entry name" value="HNHc"/>
    <property type="match status" value="1"/>
</dbReference>
<sequence>MKLSELLQRNNTKEFLYSQLFAFFNIRLENKKDINNLKYFYIKSSYKESKFAKLDLSKHSNLTNQSLKDFSGLDFEINGNINHQIKIENDLNLNIDEIFDKLYKNIQNYLFSSELSEDEIEKMFLITIFGLNGSVDFNRNLYAVDINKHILTNAYFIKYYKLILNINLDYINLNFRDLQPEFVNGIAMRSTQFRVNLNYFYNTAKDELKKLNPYKYEILENNKIEIKPFAKTSKKDINKMLERFDFYGRFILGKKGIDINELRKRLEFDKEIIEEKTITKRKQNIITIAKNYLDDECVGCKDIYNINDRTFKTRSGMYYLEIHHVIPFAKANTDELDNLVKLCPACHRALNPNRAEENYQKEIIKNILENSNESKEFSKNISGYDGYELIEYIYNSLK</sequence>
<keyword evidence="2" id="KW-0255">Endonuclease</keyword>
<comment type="caution">
    <text evidence="2">The sequence shown here is derived from an EMBL/GenBank/DDBJ whole genome shotgun (WGS) entry which is preliminary data.</text>
</comment>
<keyword evidence="2" id="KW-0378">Hydrolase</keyword>
<organism evidence="2 3">
    <name type="scientific">Campylobacter canadensis</name>
    <dbReference type="NCBI Taxonomy" id="449520"/>
    <lineage>
        <taxon>Bacteria</taxon>
        <taxon>Pseudomonadati</taxon>
        <taxon>Campylobacterota</taxon>
        <taxon>Epsilonproteobacteria</taxon>
        <taxon>Campylobacterales</taxon>
        <taxon>Campylobacteraceae</taxon>
        <taxon>Campylobacter</taxon>
    </lineage>
</organism>
<proteinExistence type="predicted"/>
<dbReference type="Proteomes" id="UP000786183">
    <property type="component" value="Unassembled WGS sequence"/>
</dbReference>
<dbReference type="GO" id="GO:0004519">
    <property type="term" value="F:endonuclease activity"/>
    <property type="evidence" value="ECO:0007669"/>
    <property type="project" value="UniProtKB-KW"/>
</dbReference>
<evidence type="ECO:0000313" key="3">
    <source>
        <dbReference type="Proteomes" id="UP000786183"/>
    </source>
</evidence>
<evidence type="ECO:0000259" key="1">
    <source>
        <dbReference type="SMART" id="SM00507"/>
    </source>
</evidence>
<evidence type="ECO:0000313" key="2">
    <source>
        <dbReference type="EMBL" id="MBZ7987626.1"/>
    </source>
</evidence>
<keyword evidence="3" id="KW-1185">Reference proteome</keyword>
<dbReference type="Gene3D" id="1.10.30.50">
    <property type="match status" value="1"/>
</dbReference>
<dbReference type="InterPro" id="IPR003615">
    <property type="entry name" value="HNH_nuc"/>
</dbReference>
<dbReference type="EMBL" id="JACGBB010000011">
    <property type="protein sequence ID" value="MBZ7987626.1"/>
    <property type="molecule type" value="Genomic_DNA"/>
</dbReference>
<gene>
    <name evidence="2" type="ORF">AVCANL283_05875</name>
</gene>